<dbReference type="AlphaFoldDB" id="A0A4V3CXN9"/>
<dbReference type="Gene3D" id="3.30.1340.10">
    <property type="entry name" value="HPr-like"/>
    <property type="match status" value="1"/>
</dbReference>
<dbReference type="PANTHER" id="PTHR33705:SF2">
    <property type="entry name" value="PHOSPHOCARRIER PROTEIN NPR"/>
    <property type="match status" value="1"/>
</dbReference>
<keyword evidence="5" id="KW-0598">Phosphotransferase system</keyword>
<dbReference type="InterPro" id="IPR000032">
    <property type="entry name" value="HPr-like"/>
</dbReference>
<evidence type="ECO:0000313" key="9">
    <source>
        <dbReference type="Proteomes" id="UP000295444"/>
    </source>
</evidence>
<feature type="region of interest" description="Disordered" evidence="6">
    <location>
        <begin position="84"/>
        <end position="104"/>
    </location>
</feature>
<reference evidence="8 9" key="1">
    <citation type="submission" date="2019-03" db="EMBL/GenBank/DDBJ databases">
        <title>Genomic Encyclopedia of Type Strains, Phase IV (KMG-IV): sequencing the most valuable type-strain genomes for metagenomic binning, comparative biology and taxonomic classification.</title>
        <authorList>
            <person name="Goeker M."/>
        </authorList>
    </citation>
    <scope>NUCLEOTIDE SEQUENCE [LARGE SCALE GENOMIC DNA]</scope>
    <source>
        <strain evidence="8 9">DSM 45361</strain>
    </source>
</reference>
<gene>
    <name evidence="8" type="ORF">EV186_10940</name>
</gene>
<dbReference type="SUPFAM" id="SSF55594">
    <property type="entry name" value="HPr-like"/>
    <property type="match status" value="1"/>
</dbReference>
<evidence type="ECO:0000256" key="5">
    <source>
        <dbReference type="ARBA" id="ARBA00022683"/>
    </source>
</evidence>
<evidence type="ECO:0000313" key="8">
    <source>
        <dbReference type="EMBL" id="TDP91048.1"/>
    </source>
</evidence>
<dbReference type="GO" id="GO:0005737">
    <property type="term" value="C:cytoplasm"/>
    <property type="evidence" value="ECO:0007669"/>
    <property type="project" value="UniProtKB-SubCell"/>
</dbReference>
<dbReference type="PRINTS" id="PR00107">
    <property type="entry name" value="PHOSPHOCPHPR"/>
</dbReference>
<dbReference type="PROSITE" id="PS00369">
    <property type="entry name" value="PTS_HPR_HIS"/>
    <property type="match status" value="1"/>
</dbReference>
<dbReference type="EMBL" id="SNXZ01000009">
    <property type="protein sequence ID" value="TDP91048.1"/>
    <property type="molecule type" value="Genomic_DNA"/>
</dbReference>
<evidence type="ECO:0000256" key="6">
    <source>
        <dbReference type="SAM" id="MobiDB-lite"/>
    </source>
</evidence>
<dbReference type="InterPro" id="IPR050399">
    <property type="entry name" value="HPr"/>
</dbReference>
<dbReference type="GO" id="GO:0009401">
    <property type="term" value="P:phosphoenolpyruvate-dependent sugar phosphotransferase system"/>
    <property type="evidence" value="ECO:0007669"/>
    <property type="project" value="UniProtKB-KW"/>
</dbReference>
<sequence>MAQQRVIVGSRSGLHARPAVLVAEAAARQPVPVSIGRPGGPVLNAASTLALMTLGAKAGDEVVLSAEGDEGEAAVAAVAALVEADLDDPGQPSRPDKPEQPSHA</sequence>
<dbReference type="InterPro" id="IPR035895">
    <property type="entry name" value="HPr-like_sf"/>
</dbReference>
<keyword evidence="9" id="KW-1185">Reference proteome</keyword>
<accession>A0A4V3CXN9</accession>
<evidence type="ECO:0000256" key="3">
    <source>
        <dbReference type="ARBA" id="ARBA00020422"/>
    </source>
</evidence>
<proteinExistence type="predicted"/>
<evidence type="ECO:0000259" key="7">
    <source>
        <dbReference type="PROSITE" id="PS51350"/>
    </source>
</evidence>
<dbReference type="CDD" id="cd00367">
    <property type="entry name" value="PTS-HPr_like"/>
    <property type="match status" value="1"/>
</dbReference>
<dbReference type="OrthoDB" id="9809047at2"/>
<evidence type="ECO:0000256" key="1">
    <source>
        <dbReference type="ARBA" id="ARBA00003681"/>
    </source>
</evidence>
<evidence type="ECO:0000256" key="2">
    <source>
        <dbReference type="ARBA" id="ARBA00004496"/>
    </source>
</evidence>
<evidence type="ECO:0000256" key="4">
    <source>
        <dbReference type="ARBA" id="ARBA00022490"/>
    </source>
</evidence>
<feature type="compositionally biased region" description="Basic and acidic residues" evidence="6">
    <location>
        <begin position="94"/>
        <end position="104"/>
    </location>
</feature>
<dbReference type="Pfam" id="PF00381">
    <property type="entry name" value="PTS-HPr"/>
    <property type="match status" value="1"/>
</dbReference>
<dbReference type="PROSITE" id="PS51350">
    <property type="entry name" value="PTS_HPR_DOM"/>
    <property type="match status" value="1"/>
</dbReference>
<comment type="caution">
    <text evidence="8">The sequence shown here is derived from an EMBL/GenBank/DDBJ whole genome shotgun (WGS) entry which is preliminary data.</text>
</comment>
<dbReference type="Proteomes" id="UP000295444">
    <property type="component" value="Unassembled WGS sequence"/>
</dbReference>
<comment type="subcellular location">
    <subcellularLocation>
        <location evidence="2">Cytoplasm</location>
    </subcellularLocation>
</comment>
<protein>
    <recommendedName>
        <fullName evidence="3">Phosphocarrier protein HPr</fullName>
    </recommendedName>
</protein>
<name>A0A4V3CXN9_LABRH</name>
<dbReference type="RefSeq" id="WP_133853847.1">
    <property type="nucleotide sequence ID" value="NZ_SNXZ01000009.1"/>
</dbReference>
<dbReference type="PANTHER" id="PTHR33705">
    <property type="entry name" value="PHOSPHOCARRIER PROTEIN HPR"/>
    <property type="match status" value="1"/>
</dbReference>
<dbReference type="InterPro" id="IPR001020">
    <property type="entry name" value="PTS_HPr_His_P_site"/>
</dbReference>
<organism evidence="8 9">
    <name type="scientific">Labedaea rhizosphaerae</name>
    <dbReference type="NCBI Taxonomy" id="598644"/>
    <lineage>
        <taxon>Bacteria</taxon>
        <taxon>Bacillati</taxon>
        <taxon>Actinomycetota</taxon>
        <taxon>Actinomycetes</taxon>
        <taxon>Pseudonocardiales</taxon>
        <taxon>Pseudonocardiaceae</taxon>
        <taxon>Labedaea</taxon>
    </lineage>
</organism>
<keyword evidence="4" id="KW-0963">Cytoplasm</keyword>
<comment type="function">
    <text evidence="1">General (non sugar-specific) component of the phosphoenolpyruvate-dependent sugar phosphotransferase system (sugar PTS). This major carbohydrate active-transport system catalyzes the phosphorylation of incoming sugar substrates concomitantly with their translocation across the cell membrane. The phosphoryl group from phosphoenolpyruvate (PEP) is transferred to the phosphoryl carrier protein HPr by enzyme I. Phospho-HPr then transfers it to the PTS EIIA domain.</text>
</comment>
<feature type="domain" description="HPr" evidence="7">
    <location>
        <begin position="1"/>
        <end position="89"/>
    </location>
</feature>
<dbReference type="NCBIfam" id="TIGR01003">
    <property type="entry name" value="PTS_HPr_family"/>
    <property type="match status" value="1"/>
</dbReference>